<protein>
    <recommendedName>
        <fullName evidence="2">alpha-glucosidase</fullName>
        <ecNumber evidence="2">3.2.1.20</ecNumber>
    </recommendedName>
</protein>
<evidence type="ECO:0000259" key="7">
    <source>
        <dbReference type="Pfam" id="PF16028"/>
    </source>
</evidence>
<evidence type="ECO:0000259" key="6">
    <source>
        <dbReference type="Pfam" id="PF00128"/>
    </source>
</evidence>
<dbReference type="PANTHER" id="PTHR46673">
    <property type="entry name" value="4F2 CELL-SURFACE ANTIGEN HEAVY CHAIN"/>
    <property type="match status" value="1"/>
</dbReference>
<dbReference type="SUPFAM" id="SSF51445">
    <property type="entry name" value="(Trans)glycosidases"/>
    <property type="match status" value="1"/>
</dbReference>
<evidence type="ECO:0000256" key="3">
    <source>
        <dbReference type="ARBA" id="ARBA00022729"/>
    </source>
</evidence>
<dbReference type="AlphaFoldDB" id="A0A9J7DCH7"/>
<dbReference type="VEuPathDB" id="VectorBase:MDOMA2_008321"/>
<dbReference type="InterPro" id="IPR017853">
    <property type="entry name" value="GH"/>
</dbReference>
<dbReference type="GO" id="GO:0005975">
    <property type="term" value="P:carbohydrate metabolic process"/>
    <property type="evidence" value="ECO:0007669"/>
    <property type="project" value="InterPro"/>
</dbReference>
<proteinExistence type="predicted"/>
<evidence type="ECO:0000313" key="9">
    <source>
        <dbReference type="RefSeq" id="XP_019890880.2"/>
    </source>
</evidence>
<dbReference type="Gene3D" id="3.90.400.10">
    <property type="entry name" value="Oligo-1,6-glucosidase, Domain 2"/>
    <property type="match status" value="1"/>
</dbReference>
<dbReference type="GO" id="GO:1904273">
    <property type="term" value="P:L-alanine import across plasma membrane"/>
    <property type="evidence" value="ECO:0007669"/>
    <property type="project" value="TreeGrafter"/>
</dbReference>
<evidence type="ECO:0000256" key="1">
    <source>
        <dbReference type="ARBA" id="ARBA00001657"/>
    </source>
</evidence>
<dbReference type="RefSeq" id="XP_019890880.2">
    <property type="nucleotide sequence ID" value="XM_020035321.2"/>
</dbReference>
<dbReference type="Gene3D" id="3.20.20.80">
    <property type="entry name" value="Glycosidases"/>
    <property type="match status" value="1"/>
</dbReference>
<evidence type="ECO:0000256" key="5">
    <source>
        <dbReference type="SAM" id="Phobius"/>
    </source>
</evidence>
<dbReference type="GO" id="GO:0015823">
    <property type="term" value="P:phenylalanine transport"/>
    <property type="evidence" value="ECO:0007669"/>
    <property type="project" value="TreeGrafter"/>
</dbReference>
<dbReference type="OrthoDB" id="204980at2759"/>
<dbReference type="GO" id="GO:0016324">
    <property type="term" value="C:apical plasma membrane"/>
    <property type="evidence" value="ECO:0007669"/>
    <property type="project" value="TreeGrafter"/>
</dbReference>
<dbReference type="GO" id="GO:1903801">
    <property type="term" value="P:L-leucine import across plasma membrane"/>
    <property type="evidence" value="ECO:0007669"/>
    <property type="project" value="TreeGrafter"/>
</dbReference>
<evidence type="ECO:0000313" key="8">
    <source>
        <dbReference type="Proteomes" id="UP001652621"/>
    </source>
</evidence>
<dbReference type="PANTHER" id="PTHR46673:SF1">
    <property type="entry name" value="4F2 CELL-SURFACE ANTIGEN HEAVY CHAIN"/>
    <property type="match status" value="1"/>
</dbReference>
<gene>
    <name evidence="9" type="primary">LOC101899788</name>
</gene>
<dbReference type="GO" id="GO:0015190">
    <property type="term" value="F:L-leucine transmembrane transporter activity"/>
    <property type="evidence" value="ECO:0007669"/>
    <property type="project" value="TreeGrafter"/>
</dbReference>
<feature type="compositionally biased region" description="Basic and acidic residues" evidence="4">
    <location>
        <begin position="41"/>
        <end position="59"/>
    </location>
</feature>
<sequence>MMKILTKNKRKVNVSSAELEAATDNRQTEVEVFKSISEDSNIEKKEALPRDSESKEDLHTTSTSSLSTNTASTENIVDSKGGDYSSTDTKMVQEEINNDGADEQMLGAEDNEKLAEKREEVKFIKGGDHQNGDAKIDIGNVNGKDNDQAFTGMTKEELMKYANDPFWIRLRWIFFIAFWLVWLGMLVGAILIIVETPKCAAPEPLPWYKSGILAKFSNFESNNENVELVKQLKASGVIYEMPAELTYNVRDPDVEEKIRNIVNHYKDTEANVIFDITPNFVPKTSRLLKDAMDDETKRSAFVWIEKPEVPNNWLSLVNGSAWAEVMPGNYVLSQFGDGLYDLHMNDTIVKKELSHVLQHLVQLGVKGIRLKNTKFFILSKQIKDEVPAENPKYDLTQYGFWTHTQTTFQEGLGDVLYEYLTVVKNTTEDGFLSVADDVIRPEVYRTASGEMGIDIPLYGKFVKTLSSPKDKDLRSELTNVMREAGNYTWLQWNVEDAEVNSEVPPSSVILFLSLLPGTPVVPVDKGAYGSLSDVISKQIETSRLSPSYMHGDFNLLPIDPLVGYTRIKSGNPGFLVLFNPTDATQAANVTDNSSLPEKMTVVSISDNYNVTNVVAKNKIATADLEVSPYSTIILTYVPVKTE</sequence>
<evidence type="ECO:0000256" key="2">
    <source>
        <dbReference type="ARBA" id="ARBA00012741"/>
    </source>
</evidence>
<feature type="domain" description="Solute carrier family 3 member 2 N-terminal" evidence="7">
    <location>
        <begin position="134"/>
        <end position="213"/>
    </location>
</feature>
<dbReference type="GO" id="GO:0015173">
    <property type="term" value="F:aromatic amino acid transmembrane transporter activity"/>
    <property type="evidence" value="ECO:0007669"/>
    <property type="project" value="TreeGrafter"/>
</dbReference>
<evidence type="ECO:0000256" key="4">
    <source>
        <dbReference type="SAM" id="MobiDB-lite"/>
    </source>
</evidence>
<dbReference type="Proteomes" id="UP001652621">
    <property type="component" value="Unplaced"/>
</dbReference>
<comment type="catalytic activity">
    <reaction evidence="1">
        <text>Hydrolysis of terminal, non-reducing (1-&gt;4)-linked alpha-D-glucose residues with release of alpha-D-glucose.</text>
        <dbReference type="EC" id="3.2.1.20"/>
    </reaction>
</comment>
<keyword evidence="3" id="KW-0732">Signal</keyword>
<feature type="compositionally biased region" description="Low complexity" evidence="4">
    <location>
        <begin position="60"/>
        <end position="73"/>
    </location>
</feature>
<dbReference type="InterPro" id="IPR013780">
    <property type="entry name" value="Glyco_hydro_b"/>
</dbReference>
<reference evidence="9" key="1">
    <citation type="submission" date="2025-08" db="UniProtKB">
        <authorList>
            <consortium name="RefSeq"/>
        </authorList>
    </citation>
    <scope>IDENTIFICATION</scope>
    <source>
        <strain evidence="9">Aabys</strain>
        <tissue evidence="9">Whole body</tissue>
    </source>
</reference>
<dbReference type="EC" id="3.2.1.20" evidence="2"/>
<dbReference type="Gene3D" id="2.60.40.1180">
    <property type="entry name" value="Golgi alpha-mannosidase II"/>
    <property type="match status" value="1"/>
</dbReference>
<feature type="domain" description="Glycosyl hydrolase family 13 catalytic" evidence="6">
    <location>
        <begin position="256"/>
        <end position="428"/>
    </location>
</feature>
<keyword evidence="8" id="KW-1185">Reference proteome</keyword>
<dbReference type="GO" id="GO:0015180">
    <property type="term" value="F:L-alanine transmembrane transporter activity"/>
    <property type="evidence" value="ECO:0007669"/>
    <property type="project" value="TreeGrafter"/>
</dbReference>
<feature type="region of interest" description="Disordered" evidence="4">
    <location>
        <begin position="1"/>
        <end position="85"/>
    </location>
</feature>
<keyword evidence="5" id="KW-1133">Transmembrane helix</keyword>
<dbReference type="InterPro" id="IPR031984">
    <property type="entry name" value="SLC3A2_N"/>
</dbReference>
<dbReference type="InterPro" id="IPR045857">
    <property type="entry name" value="O16G_dom_2"/>
</dbReference>
<keyword evidence="5" id="KW-0812">Transmembrane</keyword>
<dbReference type="GeneID" id="101899788"/>
<name>A0A9J7DCH7_MUSDO</name>
<accession>A0A9J7DCH7</accession>
<dbReference type="InterPro" id="IPR006047">
    <property type="entry name" value="GH13_cat_dom"/>
</dbReference>
<keyword evidence="5" id="KW-0472">Membrane</keyword>
<dbReference type="GO" id="GO:0016323">
    <property type="term" value="C:basolateral plasma membrane"/>
    <property type="evidence" value="ECO:0007669"/>
    <property type="project" value="TreeGrafter"/>
</dbReference>
<feature type="compositionally biased region" description="Basic residues" evidence="4">
    <location>
        <begin position="1"/>
        <end position="12"/>
    </location>
</feature>
<dbReference type="GO" id="GO:0004558">
    <property type="term" value="F:alpha-1,4-glucosidase activity"/>
    <property type="evidence" value="ECO:0007669"/>
    <property type="project" value="UniProtKB-EC"/>
</dbReference>
<organism evidence="8 9">
    <name type="scientific">Musca domestica</name>
    <name type="common">House fly</name>
    <dbReference type="NCBI Taxonomy" id="7370"/>
    <lineage>
        <taxon>Eukaryota</taxon>
        <taxon>Metazoa</taxon>
        <taxon>Ecdysozoa</taxon>
        <taxon>Arthropoda</taxon>
        <taxon>Hexapoda</taxon>
        <taxon>Insecta</taxon>
        <taxon>Pterygota</taxon>
        <taxon>Neoptera</taxon>
        <taxon>Endopterygota</taxon>
        <taxon>Diptera</taxon>
        <taxon>Brachycera</taxon>
        <taxon>Muscomorpha</taxon>
        <taxon>Muscoidea</taxon>
        <taxon>Muscidae</taxon>
        <taxon>Musca</taxon>
    </lineage>
</organism>
<feature type="transmembrane region" description="Helical" evidence="5">
    <location>
        <begin position="172"/>
        <end position="194"/>
    </location>
</feature>
<dbReference type="Pfam" id="PF00128">
    <property type="entry name" value="Alpha-amylase"/>
    <property type="match status" value="1"/>
</dbReference>
<dbReference type="InterPro" id="IPR042280">
    <property type="entry name" value="SLC3A2"/>
</dbReference>
<dbReference type="Pfam" id="PF16028">
    <property type="entry name" value="SLC3A2_N"/>
    <property type="match status" value="1"/>
</dbReference>